<organism evidence="3 4">
    <name type="scientific">Suhomyces tanzawaensis NRRL Y-17324</name>
    <dbReference type="NCBI Taxonomy" id="984487"/>
    <lineage>
        <taxon>Eukaryota</taxon>
        <taxon>Fungi</taxon>
        <taxon>Dikarya</taxon>
        <taxon>Ascomycota</taxon>
        <taxon>Saccharomycotina</taxon>
        <taxon>Pichiomycetes</taxon>
        <taxon>Debaryomycetaceae</taxon>
        <taxon>Suhomyces</taxon>
    </lineage>
</organism>
<keyword evidence="4" id="KW-1185">Reference proteome</keyword>
<dbReference type="InterPro" id="IPR039914">
    <property type="entry name" value="SRP9-like"/>
</dbReference>
<evidence type="ECO:0000259" key="2">
    <source>
        <dbReference type="Pfam" id="PF05486"/>
    </source>
</evidence>
<gene>
    <name evidence="3" type="ORF">CANTADRAFT_21875</name>
</gene>
<proteinExistence type="predicted"/>
<evidence type="ECO:0000313" key="3">
    <source>
        <dbReference type="EMBL" id="ODV79108.1"/>
    </source>
</evidence>
<name>A0A1E4SHW3_9ASCO</name>
<dbReference type="PANTHER" id="PTHR12834">
    <property type="entry name" value="SIGNAL RECOGNITION PARTICLE 9 KDA PROTEIN"/>
    <property type="match status" value="1"/>
</dbReference>
<dbReference type="STRING" id="984487.A0A1E4SHW3"/>
<dbReference type="EMBL" id="KV453912">
    <property type="protein sequence ID" value="ODV79108.1"/>
    <property type="molecule type" value="Genomic_DNA"/>
</dbReference>
<dbReference type="PANTHER" id="PTHR12834:SF12">
    <property type="entry name" value="SIGNAL RECOGNITION PARTICLE 9 KDA PROTEIN"/>
    <property type="match status" value="1"/>
</dbReference>
<dbReference type="RefSeq" id="XP_020064230.1">
    <property type="nucleotide sequence ID" value="XM_020206755.1"/>
</dbReference>
<evidence type="ECO:0000313" key="4">
    <source>
        <dbReference type="Proteomes" id="UP000094285"/>
    </source>
</evidence>
<feature type="region of interest" description="Disordered" evidence="1">
    <location>
        <begin position="37"/>
        <end position="58"/>
    </location>
</feature>
<dbReference type="GeneID" id="30980892"/>
<dbReference type="GO" id="GO:0005786">
    <property type="term" value="C:signal recognition particle, endoplasmic reticulum targeting"/>
    <property type="evidence" value="ECO:0007669"/>
    <property type="project" value="TreeGrafter"/>
</dbReference>
<dbReference type="InterPro" id="IPR039432">
    <property type="entry name" value="SRP9_dom"/>
</dbReference>
<dbReference type="Pfam" id="PF05486">
    <property type="entry name" value="SRP9-21"/>
    <property type="match status" value="1"/>
</dbReference>
<dbReference type="GO" id="GO:0006614">
    <property type="term" value="P:SRP-dependent cotranslational protein targeting to membrane"/>
    <property type="evidence" value="ECO:0007669"/>
    <property type="project" value="InterPro"/>
</dbReference>
<protein>
    <recommendedName>
        <fullName evidence="2">SRP9 domain-containing protein</fullName>
    </recommendedName>
</protein>
<feature type="domain" description="SRP9" evidence="2">
    <location>
        <begin position="4"/>
        <end position="92"/>
    </location>
</feature>
<feature type="region of interest" description="Disordered" evidence="1">
    <location>
        <begin position="121"/>
        <end position="157"/>
    </location>
</feature>
<evidence type="ECO:0000256" key="1">
    <source>
        <dbReference type="SAM" id="MobiDB-lite"/>
    </source>
</evidence>
<sequence>MPRVKSLDTFIESASALLAAYPSSTTLSVTYTNVHKKQQQGKVSKDSKSNKATHSVSTKLFEPSSGKCIKYTTYKIKELSRILTFIGPKGVNVITQTKTNEGEEETVHKVGLASIMSNTKFEDVPEEEPVKEEVKEKAPVVEPSASKKKSKKKKGKK</sequence>
<dbReference type="OrthoDB" id="5419752at2759"/>
<accession>A0A1E4SHW3</accession>
<reference evidence="4" key="1">
    <citation type="submission" date="2016-05" db="EMBL/GenBank/DDBJ databases">
        <title>Comparative genomics of biotechnologically important yeasts.</title>
        <authorList>
            <consortium name="DOE Joint Genome Institute"/>
            <person name="Riley R."/>
            <person name="Haridas S."/>
            <person name="Wolfe K.H."/>
            <person name="Lopes M.R."/>
            <person name="Hittinger C.T."/>
            <person name="Goker M."/>
            <person name="Salamov A."/>
            <person name="Wisecaver J."/>
            <person name="Long T.M."/>
            <person name="Aerts A.L."/>
            <person name="Barry K."/>
            <person name="Choi C."/>
            <person name="Clum A."/>
            <person name="Coughlan A.Y."/>
            <person name="Deshpande S."/>
            <person name="Douglass A.P."/>
            <person name="Hanson S.J."/>
            <person name="Klenk H.-P."/>
            <person name="Labutti K."/>
            <person name="Lapidus A."/>
            <person name="Lindquist E."/>
            <person name="Lipzen A."/>
            <person name="Meier-Kolthoff J.P."/>
            <person name="Ohm R.A."/>
            <person name="Otillar R.P."/>
            <person name="Pangilinan J."/>
            <person name="Peng Y."/>
            <person name="Rokas A."/>
            <person name="Rosa C.A."/>
            <person name="Scheuner C."/>
            <person name="Sibirny A.A."/>
            <person name="Slot J.C."/>
            <person name="Stielow J.B."/>
            <person name="Sun H."/>
            <person name="Kurtzman C.P."/>
            <person name="Blackwell M."/>
            <person name="Grigoriev I.V."/>
            <person name="Jeffries T.W."/>
        </authorList>
    </citation>
    <scope>NUCLEOTIDE SEQUENCE [LARGE SCALE GENOMIC DNA]</scope>
    <source>
        <strain evidence="4">NRRL Y-17324</strain>
    </source>
</reference>
<feature type="compositionally biased region" description="Basic residues" evidence="1">
    <location>
        <begin position="146"/>
        <end position="157"/>
    </location>
</feature>
<dbReference type="Proteomes" id="UP000094285">
    <property type="component" value="Unassembled WGS sequence"/>
</dbReference>
<dbReference type="AlphaFoldDB" id="A0A1E4SHW3"/>